<feature type="non-terminal residue" evidence="1">
    <location>
        <position position="1"/>
    </location>
</feature>
<dbReference type="Proteomes" id="UP000004471">
    <property type="component" value="Unassembled WGS sequence"/>
</dbReference>
<dbReference type="AlphaFoldDB" id="F3FJ18"/>
<sequence>YAPWRILQHTRIQALFNVSLAAKTGHGFFID</sequence>
<dbReference type="EMBL" id="AEAH01000697">
    <property type="protein sequence ID" value="EGH30204.1"/>
    <property type="molecule type" value="Genomic_DNA"/>
</dbReference>
<evidence type="ECO:0000313" key="1">
    <source>
        <dbReference type="EMBL" id="EGH30204.1"/>
    </source>
</evidence>
<proteinExistence type="predicted"/>
<accession>F3FJ18</accession>
<protein>
    <submittedName>
        <fullName evidence="1">Uncharacterized protein</fullName>
    </submittedName>
</protein>
<organism evidence="1 2">
    <name type="scientific">Pseudomonas syringae pv. japonica str. M301072</name>
    <dbReference type="NCBI Taxonomy" id="629262"/>
    <lineage>
        <taxon>Bacteria</taxon>
        <taxon>Pseudomonadati</taxon>
        <taxon>Pseudomonadota</taxon>
        <taxon>Gammaproteobacteria</taxon>
        <taxon>Pseudomonadales</taxon>
        <taxon>Pseudomonadaceae</taxon>
        <taxon>Pseudomonas</taxon>
        <taxon>Pseudomonas syringae</taxon>
    </lineage>
</organism>
<reference evidence="1 2" key="1">
    <citation type="journal article" date="2011" name="PLoS Pathog.">
        <title>Dynamic evolution of pathogenicity revealed by sequencing and comparative genomics of 19 Pseudomonas syringae isolates.</title>
        <authorList>
            <person name="Baltrus D.A."/>
            <person name="Nishimura M.T."/>
            <person name="Romanchuk A."/>
            <person name="Chang J.H."/>
            <person name="Mukhtar M.S."/>
            <person name="Cherkis K."/>
            <person name="Roach J."/>
            <person name="Grant S.R."/>
            <person name="Jones C.D."/>
            <person name="Dangl J.L."/>
        </authorList>
    </citation>
    <scope>NUCLEOTIDE SEQUENCE [LARGE SCALE GENOMIC DNA]</scope>
    <source>
        <strain evidence="2">M301072PT</strain>
    </source>
</reference>
<evidence type="ECO:0000313" key="2">
    <source>
        <dbReference type="Proteomes" id="UP000004471"/>
    </source>
</evidence>
<dbReference type="HOGENOM" id="CLU_3400789_0_0_6"/>
<comment type="caution">
    <text evidence="1">The sequence shown here is derived from an EMBL/GenBank/DDBJ whole genome shotgun (WGS) entry which is preliminary data.</text>
</comment>
<gene>
    <name evidence="1" type="ORF">PSYJA_14977</name>
</gene>
<name>F3FJ18_PSESX</name>